<feature type="transmembrane region" description="Helical" evidence="7">
    <location>
        <begin position="142"/>
        <end position="163"/>
    </location>
</feature>
<feature type="transmembrane region" description="Helical" evidence="7">
    <location>
        <begin position="216"/>
        <end position="236"/>
    </location>
</feature>
<dbReference type="PROSITE" id="PS00216">
    <property type="entry name" value="SUGAR_TRANSPORT_1"/>
    <property type="match status" value="1"/>
</dbReference>
<feature type="transmembrane region" description="Helical" evidence="7">
    <location>
        <begin position="287"/>
        <end position="305"/>
    </location>
</feature>
<evidence type="ECO:0000256" key="3">
    <source>
        <dbReference type="ARBA" id="ARBA00022475"/>
    </source>
</evidence>
<feature type="transmembrane region" description="Helical" evidence="7">
    <location>
        <begin position="311"/>
        <end position="333"/>
    </location>
</feature>
<keyword evidence="6 7" id="KW-0472">Membrane</keyword>
<dbReference type="CDD" id="cd17329">
    <property type="entry name" value="MFS_MdtH_MDR_like"/>
    <property type="match status" value="1"/>
</dbReference>
<dbReference type="PANTHER" id="PTHR23517:SF3">
    <property type="entry name" value="INTEGRAL MEMBRANE TRANSPORT PROTEIN"/>
    <property type="match status" value="1"/>
</dbReference>
<feature type="domain" description="Major facilitator superfamily (MFS) profile" evidence="8">
    <location>
        <begin position="15"/>
        <end position="399"/>
    </location>
</feature>
<evidence type="ECO:0000313" key="9">
    <source>
        <dbReference type="EMBL" id="KKN53524.1"/>
    </source>
</evidence>
<dbReference type="Pfam" id="PF07690">
    <property type="entry name" value="MFS_1"/>
    <property type="match status" value="1"/>
</dbReference>
<feature type="transmembrane region" description="Helical" evidence="7">
    <location>
        <begin position="21"/>
        <end position="42"/>
    </location>
</feature>
<feature type="transmembrane region" description="Helical" evidence="7">
    <location>
        <begin position="54"/>
        <end position="74"/>
    </location>
</feature>
<comment type="caution">
    <text evidence="9">The sequence shown here is derived from an EMBL/GenBank/DDBJ whole genome shotgun (WGS) entry which is preliminary data.</text>
</comment>
<feature type="transmembrane region" description="Helical" evidence="7">
    <location>
        <begin position="374"/>
        <end position="394"/>
    </location>
</feature>
<keyword evidence="4 7" id="KW-0812">Transmembrane</keyword>
<comment type="subcellular location">
    <subcellularLocation>
        <location evidence="1">Cell membrane</location>
        <topology evidence="1">Multi-pass membrane protein</topology>
    </subcellularLocation>
</comment>
<gene>
    <name evidence="9" type="ORF">LCGC14_0601630</name>
</gene>
<dbReference type="Gene3D" id="1.20.1250.20">
    <property type="entry name" value="MFS general substrate transporter like domains"/>
    <property type="match status" value="1"/>
</dbReference>
<keyword evidence="3" id="KW-1003">Cell membrane</keyword>
<dbReference type="SUPFAM" id="SSF103473">
    <property type="entry name" value="MFS general substrate transporter"/>
    <property type="match status" value="1"/>
</dbReference>
<dbReference type="PROSITE" id="PS50850">
    <property type="entry name" value="MFS"/>
    <property type="match status" value="1"/>
</dbReference>
<dbReference type="InterPro" id="IPR005829">
    <property type="entry name" value="Sugar_transporter_CS"/>
</dbReference>
<evidence type="ECO:0000256" key="6">
    <source>
        <dbReference type="ARBA" id="ARBA00023136"/>
    </source>
</evidence>
<keyword evidence="5 7" id="KW-1133">Transmembrane helix</keyword>
<dbReference type="InterPro" id="IPR020846">
    <property type="entry name" value="MFS_dom"/>
</dbReference>
<dbReference type="InterPro" id="IPR011701">
    <property type="entry name" value="MFS"/>
</dbReference>
<dbReference type="GO" id="GO:0005886">
    <property type="term" value="C:plasma membrane"/>
    <property type="evidence" value="ECO:0007669"/>
    <property type="project" value="UniProtKB-SubCell"/>
</dbReference>
<accession>A0A0F9RF55</accession>
<feature type="transmembrane region" description="Helical" evidence="7">
    <location>
        <begin position="104"/>
        <end position="121"/>
    </location>
</feature>
<dbReference type="InterPro" id="IPR001958">
    <property type="entry name" value="Tet-R_TetA/multi-R_MdtG-like"/>
</dbReference>
<feature type="transmembrane region" description="Helical" evidence="7">
    <location>
        <begin position="81"/>
        <end position="98"/>
    </location>
</feature>
<evidence type="ECO:0000256" key="7">
    <source>
        <dbReference type="SAM" id="Phobius"/>
    </source>
</evidence>
<evidence type="ECO:0000256" key="1">
    <source>
        <dbReference type="ARBA" id="ARBA00004651"/>
    </source>
</evidence>
<feature type="transmembrane region" description="Helical" evidence="7">
    <location>
        <begin position="256"/>
        <end position="275"/>
    </location>
</feature>
<keyword evidence="2" id="KW-0813">Transport</keyword>
<evidence type="ECO:0000256" key="2">
    <source>
        <dbReference type="ARBA" id="ARBA00022448"/>
    </source>
</evidence>
<sequence length="416" mass="46189">MFTKIKRAYNEYPRAFKALTLSAFIDMLGSFILYPFYALYITEHFGVGITQVGFLFKIFSAGNILGGVIGGALADRYGRRVMVLVGLVVSGIGSILMGLANDLYIFYILSAFLGFFGHMGAPARQAMVADLLPTEKQAEGFGILRVAFNISATVGPILGGFLITQSYMLLFMTDAISSLITAIIVYVVIPETKPQKSDSGAEESVMKTIKGYKEVLKDWVFVLFLLVSAVTVLVYMQMNSTLSVFLWNVHGFSPQSFGLLLSINAIMVVFFQLLITRKISKYDPMKMMAFGTLFYMIGFGMYGFISYPYLFFVAMIIITVGEMIVTPVAQAAAASFAPEDKRGRYMAVFSFQWAIPNLFGVLGAGLIMENLGPNWVWYIAGILCLISIIGFWLLQKVIKDRFSKEIEVANEILIER</sequence>
<evidence type="ECO:0000256" key="5">
    <source>
        <dbReference type="ARBA" id="ARBA00022989"/>
    </source>
</evidence>
<name>A0A0F9RF55_9ZZZZ</name>
<evidence type="ECO:0000256" key="4">
    <source>
        <dbReference type="ARBA" id="ARBA00022692"/>
    </source>
</evidence>
<dbReference type="EMBL" id="LAZR01000967">
    <property type="protein sequence ID" value="KKN53524.1"/>
    <property type="molecule type" value="Genomic_DNA"/>
</dbReference>
<dbReference type="AlphaFoldDB" id="A0A0F9RF55"/>
<dbReference type="InterPro" id="IPR036259">
    <property type="entry name" value="MFS_trans_sf"/>
</dbReference>
<feature type="transmembrane region" description="Helical" evidence="7">
    <location>
        <begin position="345"/>
        <end position="368"/>
    </location>
</feature>
<dbReference type="PRINTS" id="PR01035">
    <property type="entry name" value="TCRTETA"/>
</dbReference>
<feature type="transmembrane region" description="Helical" evidence="7">
    <location>
        <begin position="169"/>
        <end position="189"/>
    </location>
</feature>
<organism evidence="9">
    <name type="scientific">marine sediment metagenome</name>
    <dbReference type="NCBI Taxonomy" id="412755"/>
    <lineage>
        <taxon>unclassified sequences</taxon>
        <taxon>metagenomes</taxon>
        <taxon>ecological metagenomes</taxon>
    </lineage>
</organism>
<dbReference type="InterPro" id="IPR050171">
    <property type="entry name" value="MFS_Transporters"/>
</dbReference>
<evidence type="ECO:0000259" key="8">
    <source>
        <dbReference type="PROSITE" id="PS50850"/>
    </source>
</evidence>
<protein>
    <recommendedName>
        <fullName evidence="8">Major facilitator superfamily (MFS) profile domain-containing protein</fullName>
    </recommendedName>
</protein>
<reference evidence="9" key="1">
    <citation type="journal article" date="2015" name="Nature">
        <title>Complex archaea that bridge the gap between prokaryotes and eukaryotes.</title>
        <authorList>
            <person name="Spang A."/>
            <person name="Saw J.H."/>
            <person name="Jorgensen S.L."/>
            <person name="Zaremba-Niedzwiedzka K."/>
            <person name="Martijn J."/>
            <person name="Lind A.E."/>
            <person name="van Eijk R."/>
            <person name="Schleper C."/>
            <person name="Guy L."/>
            <person name="Ettema T.J."/>
        </authorList>
    </citation>
    <scope>NUCLEOTIDE SEQUENCE</scope>
</reference>
<dbReference type="GO" id="GO:0022857">
    <property type="term" value="F:transmembrane transporter activity"/>
    <property type="evidence" value="ECO:0007669"/>
    <property type="project" value="InterPro"/>
</dbReference>
<proteinExistence type="predicted"/>
<dbReference type="PANTHER" id="PTHR23517">
    <property type="entry name" value="RESISTANCE PROTEIN MDTM, PUTATIVE-RELATED-RELATED"/>
    <property type="match status" value="1"/>
</dbReference>